<dbReference type="InterPro" id="IPR017853">
    <property type="entry name" value="GH"/>
</dbReference>
<dbReference type="PANTHER" id="PTHR31268:SF32">
    <property type="entry name" value="GALACTINOL--SUCROSE GALACTOSYLTRANSFERASE 2-RELATED"/>
    <property type="match status" value="1"/>
</dbReference>
<keyword evidence="1" id="KW-0119">Carbohydrate metabolism</keyword>
<dbReference type="RefSeq" id="WP_164364591.1">
    <property type="nucleotide sequence ID" value="NZ_CP066776.1"/>
</dbReference>
<reference evidence="2 3" key="1">
    <citation type="submission" date="2020-12" db="EMBL/GenBank/DDBJ databases">
        <title>Sulforoseuscoccus oceanibium gen. nov., sp. nov., a representative of the phylum Verrucomicrobia with special cytoplasmic membrane, and proposal of Sulforoseuscoccusaceae fam. nov.</title>
        <authorList>
            <person name="Xi F."/>
        </authorList>
    </citation>
    <scope>NUCLEOTIDE SEQUENCE [LARGE SCALE GENOMIC DNA]</scope>
    <source>
        <strain evidence="2 3">T37</strain>
    </source>
</reference>
<name>A0A6B3LC21_9BACT</name>
<dbReference type="InterPro" id="IPR008811">
    <property type="entry name" value="Glycosyl_hydrolases_36"/>
</dbReference>
<evidence type="ECO:0000256" key="1">
    <source>
        <dbReference type="ARBA" id="ARBA00023277"/>
    </source>
</evidence>
<proteinExistence type="predicted"/>
<dbReference type="InterPro" id="IPR013785">
    <property type="entry name" value="Aldolase_TIM"/>
</dbReference>
<dbReference type="PANTHER" id="PTHR31268">
    <property type="match status" value="1"/>
</dbReference>
<dbReference type="AlphaFoldDB" id="A0A6B3LC21"/>
<dbReference type="EMBL" id="CP066776">
    <property type="protein sequence ID" value="QQL45863.1"/>
    <property type="molecule type" value="Genomic_DNA"/>
</dbReference>
<sequence length="681" mass="76262">MRFRWVCFLLGLAANVCLAGEIDVRQFDGAGVLEAQVVSAKPDGRGLIERDVLLLPDYEAGIFYAPYTDGRAAIGNRFLGVAFTDMDHLAQRRAELKTGRAIADADLGSFLCLKLEDRRYLALLALAGEGAFSSFTFRDQSLWVDAGTFGTAEYSGWLPKLAYAHGSTPHEASLAVWKAALASQSVNHSARMRGEKRFPEPFRYPGYCTWEHLRRDLSDGRLAGTMKKMADHPVAFRWLLVDDGYEHHRDEGLLGFAPDPEKFPHGFAPLQKLKEETGIRWLGAWWYMGGYFAGVSPSHGIAEYHGILEEGRDAVGGLVPRMNQEAADEFYGARALAMARDGIDFIKVDFQTKYFRDHLGGANPVQAFSYYHRGLEKAFEENFSALINCIAQHHLHVMKHRMSSTIRFSMDFNKHDEEHNALITVQSLRNSLYLGHVHWGDYDMFLTSNRSGRLMAEIRAIAGSPLYVSEAIDAVKADVLLPAVWSDGEVLRPLAPATLTPDGFFGCLDRMPLRAVAPLPGEVATFWLANVWRDDPMQVELSPADYGFGGMMMQPYEGLWQQPEEGLVAYEWKTGKAWKMQGEYKVSLARWESSIVHLVPVRHGWAVLGRPDKYLAPAACRVVEQSTERLKLEVREGGPLLIWSERGVPKLEGRAMREVSEHLYRADLESGGSDVVVTVDR</sequence>
<accession>A0A6B3LC21</accession>
<gene>
    <name evidence="2" type="ORF">G3M56_004580</name>
</gene>
<dbReference type="Pfam" id="PF05691">
    <property type="entry name" value="Raffinose_syn"/>
    <property type="match status" value="1"/>
</dbReference>
<evidence type="ECO:0000313" key="2">
    <source>
        <dbReference type="EMBL" id="QQL45863.1"/>
    </source>
</evidence>
<dbReference type="SUPFAM" id="SSF51445">
    <property type="entry name" value="(Trans)glycosidases"/>
    <property type="match status" value="1"/>
</dbReference>
<evidence type="ECO:0000313" key="3">
    <source>
        <dbReference type="Proteomes" id="UP000475117"/>
    </source>
</evidence>
<dbReference type="Gene3D" id="3.20.20.70">
    <property type="entry name" value="Aldolase class I"/>
    <property type="match status" value="1"/>
</dbReference>
<evidence type="ECO:0008006" key="4">
    <source>
        <dbReference type="Google" id="ProtNLM"/>
    </source>
</evidence>
<dbReference type="Proteomes" id="UP000475117">
    <property type="component" value="Chromosome"/>
</dbReference>
<dbReference type="KEGG" id="soa:G3M56_004580"/>
<organism evidence="2 3">
    <name type="scientific">Sulfuriroseicoccus oceanibius</name>
    <dbReference type="NCBI Taxonomy" id="2707525"/>
    <lineage>
        <taxon>Bacteria</taxon>
        <taxon>Pseudomonadati</taxon>
        <taxon>Verrucomicrobiota</taxon>
        <taxon>Verrucomicrobiia</taxon>
        <taxon>Verrucomicrobiales</taxon>
        <taxon>Verrucomicrobiaceae</taxon>
        <taxon>Sulfuriroseicoccus</taxon>
    </lineage>
</organism>
<keyword evidence="3" id="KW-1185">Reference proteome</keyword>
<protein>
    <recommendedName>
        <fullName evidence="4">Raffinose synthase</fullName>
    </recommendedName>
</protein>